<dbReference type="InterPro" id="IPR017438">
    <property type="entry name" value="ATP-NAD_kinase_N"/>
</dbReference>
<dbReference type="GO" id="GO:0005524">
    <property type="term" value="F:ATP binding"/>
    <property type="evidence" value="ECO:0007669"/>
    <property type="project" value="InterPro"/>
</dbReference>
<evidence type="ECO:0000259" key="10">
    <source>
        <dbReference type="PROSITE" id="PS50146"/>
    </source>
</evidence>
<dbReference type="PANTHER" id="PTHR12358:SF106">
    <property type="entry name" value="LIPID KINASE YEGS"/>
    <property type="match status" value="1"/>
</dbReference>
<keyword evidence="6" id="KW-0443">Lipid metabolism</keyword>
<dbReference type="STRING" id="1514105.AOC36_08555"/>
<evidence type="ECO:0000256" key="8">
    <source>
        <dbReference type="ARBA" id="ARBA00023264"/>
    </source>
</evidence>
<evidence type="ECO:0000256" key="1">
    <source>
        <dbReference type="ARBA" id="ARBA00001946"/>
    </source>
</evidence>
<dbReference type="SUPFAM" id="SSF111331">
    <property type="entry name" value="NAD kinase/diacylglycerol kinase-like"/>
    <property type="match status" value="1"/>
</dbReference>
<dbReference type="KEGG" id="erl:AOC36_08555"/>
<feature type="transmembrane region" description="Helical" evidence="9">
    <location>
        <begin position="154"/>
        <end position="171"/>
    </location>
</feature>
<evidence type="ECO:0000256" key="2">
    <source>
        <dbReference type="ARBA" id="ARBA00005983"/>
    </source>
</evidence>
<keyword evidence="8" id="KW-1208">Phospholipid metabolism</keyword>
<dbReference type="EMBL" id="CP013213">
    <property type="protein sequence ID" value="AMC94035.1"/>
    <property type="molecule type" value="Genomic_DNA"/>
</dbReference>
<dbReference type="Gene3D" id="3.40.50.10330">
    <property type="entry name" value="Probable inorganic polyphosphate/atp-NAD kinase, domain 1"/>
    <property type="match status" value="1"/>
</dbReference>
<evidence type="ECO:0000256" key="9">
    <source>
        <dbReference type="SAM" id="Phobius"/>
    </source>
</evidence>
<dbReference type="InterPro" id="IPR001206">
    <property type="entry name" value="Diacylglycerol_kinase_cat_dom"/>
</dbReference>
<organism evidence="11 12">
    <name type="scientific">Erysipelothrix larvae</name>
    <dbReference type="NCBI Taxonomy" id="1514105"/>
    <lineage>
        <taxon>Bacteria</taxon>
        <taxon>Bacillati</taxon>
        <taxon>Bacillota</taxon>
        <taxon>Erysipelotrichia</taxon>
        <taxon>Erysipelotrichales</taxon>
        <taxon>Erysipelotrichaceae</taxon>
        <taxon>Erysipelothrix</taxon>
    </lineage>
</organism>
<dbReference type="GO" id="GO:0008654">
    <property type="term" value="P:phospholipid biosynthetic process"/>
    <property type="evidence" value="ECO:0007669"/>
    <property type="project" value="UniProtKB-KW"/>
</dbReference>
<keyword evidence="7" id="KW-0594">Phospholipid biosynthesis</keyword>
<dbReference type="PROSITE" id="PS50146">
    <property type="entry name" value="DAGK"/>
    <property type="match status" value="1"/>
</dbReference>
<dbReference type="GO" id="GO:0004143">
    <property type="term" value="F:ATP-dependent diacylglycerol kinase activity"/>
    <property type="evidence" value="ECO:0007669"/>
    <property type="project" value="TreeGrafter"/>
</dbReference>
<dbReference type="PANTHER" id="PTHR12358">
    <property type="entry name" value="SPHINGOSINE KINASE"/>
    <property type="match status" value="1"/>
</dbReference>
<evidence type="ECO:0000256" key="5">
    <source>
        <dbReference type="ARBA" id="ARBA00022842"/>
    </source>
</evidence>
<accession>A0A109UHC3</accession>
<proteinExistence type="inferred from homology"/>
<dbReference type="InterPro" id="IPR050187">
    <property type="entry name" value="Lipid_Phosphate_FormReg"/>
</dbReference>
<evidence type="ECO:0000256" key="7">
    <source>
        <dbReference type="ARBA" id="ARBA00023209"/>
    </source>
</evidence>
<dbReference type="Gene3D" id="2.60.200.40">
    <property type="match status" value="1"/>
</dbReference>
<feature type="domain" description="DAGKc" evidence="10">
    <location>
        <begin position="1"/>
        <end position="129"/>
    </location>
</feature>
<keyword evidence="9" id="KW-1133">Transmembrane helix</keyword>
<evidence type="ECO:0000256" key="4">
    <source>
        <dbReference type="ARBA" id="ARBA00022723"/>
    </source>
</evidence>
<comment type="cofactor">
    <cofactor evidence="1">
        <name>Mg(2+)</name>
        <dbReference type="ChEBI" id="CHEBI:18420"/>
    </cofactor>
</comment>
<reference evidence="11 12" key="1">
    <citation type="submission" date="2015-10" db="EMBL/GenBank/DDBJ databases">
        <title>Erysipelothrix larvae sp. LV19 isolated from the larval gut of the rhinoceros beetle, Trypoxylus dichotomus.</title>
        <authorList>
            <person name="Lim S."/>
            <person name="Kim B.-C."/>
        </authorList>
    </citation>
    <scope>NUCLEOTIDE SEQUENCE [LARGE SCALE GENOMIC DNA]</scope>
    <source>
        <strain evidence="11 12">LV19</strain>
    </source>
</reference>
<dbReference type="InterPro" id="IPR005218">
    <property type="entry name" value="Diacylglycerol/lipid_kinase"/>
</dbReference>
<evidence type="ECO:0000256" key="3">
    <source>
        <dbReference type="ARBA" id="ARBA00022516"/>
    </source>
</evidence>
<evidence type="ECO:0000313" key="12">
    <source>
        <dbReference type="Proteomes" id="UP000063781"/>
    </source>
</evidence>
<dbReference type="AlphaFoldDB" id="A0A109UHC3"/>
<dbReference type="Pfam" id="PF00781">
    <property type="entry name" value="DAGK_cat"/>
    <property type="match status" value="1"/>
</dbReference>
<keyword evidence="9" id="KW-0812">Transmembrane</keyword>
<gene>
    <name evidence="11" type="ORF">AOC36_08555</name>
</gene>
<dbReference type="RefSeq" id="WP_067633360.1">
    <property type="nucleotide sequence ID" value="NZ_CP013213.1"/>
</dbReference>
<protein>
    <recommendedName>
        <fullName evidence="10">DAGKc domain-containing protein</fullName>
    </recommendedName>
</protein>
<comment type="similarity">
    <text evidence="2">Belongs to the diacylglycerol/lipid kinase family.</text>
</comment>
<keyword evidence="4" id="KW-0479">Metal-binding</keyword>
<keyword evidence="9" id="KW-0472">Membrane</keyword>
<keyword evidence="5" id="KW-0460">Magnesium</keyword>
<dbReference type="InterPro" id="IPR016064">
    <property type="entry name" value="NAD/diacylglycerol_kinase_sf"/>
</dbReference>
<dbReference type="Proteomes" id="UP000063781">
    <property type="component" value="Chromosome"/>
</dbReference>
<evidence type="ECO:0000313" key="11">
    <source>
        <dbReference type="EMBL" id="AMC94035.1"/>
    </source>
</evidence>
<dbReference type="GO" id="GO:0046872">
    <property type="term" value="F:metal ion binding"/>
    <property type="evidence" value="ECO:0007669"/>
    <property type="project" value="UniProtKB-KW"/>
</dbReference>
<dbReference type="NCBIfam" id="TIGR00147">
    <property type="entry name" value="YegS/Rv2252/BmrU family lipid kinase"/>
    <property type="match status" value="1"/>
</dbReference>
<dbReference type="OrthoDB" id="142078at2"/>
<name>A0A109UHC3_9FIRM</name>
<keyword evidence="12" id="KW-1185">Reference proteome</keyword>
<keyword evidence="3" id="KW-0444">Lipid biosynthesis</keyword>
<evidence type="ECO:0000256" key="6">
    <source>
        <dbReference type="ARBA" id="ARBA00023098"/>
    </source>
</evidence>
<dbReference type="GO" id="GO:0005886">
    <property type="term" value="C:plasma membrane"/>
    <property type="evidence" value="ECO:0007669"/>
    <property type="project" value="TreeGrafter"/>
</dbReference>
<dbReference type="SMART" id="SM00046">
    <property type="entry name" value="DAGKc"/>
    <property type="match status" value="1"/>
</dbReference>
<sequence length="293" mass="33764">MMNNRTLLIYNPVSGKNSDDLDAIECILNQGLVHYDVLKTKNETSIDQYLRLKKDKYDMIIVAGGDGTISQTIDAMMYYDIASTMCIYPKGSTNEFAMALGITKESLKNIVNKTHETLKIDIGTYNGNRSFIYSMTFGNFTHVTYQTPQQLKNVFGHLAYWLYGFFSFYFLKLRTYEMTVRCDDRVYEGQFVFGGISNSNSVGTILQLPEVSFNDGVFELMLIRKPKKHKDFRHILKSLVLKNYDNDMFILDKGKAISFDSKRTHSWNKDGEFAGKLDSLNVTVHKKYLTLYR</sequence>